<feature type="region of interest" description="Disordered" evidence="2">
    <location>
        <begin position="87"/>
        <end position="124"/>
    </location>
</feature>
<organism evidence="3 4">
    <name type="scientific">Tanacetum coccineum</name>
    <dbReference type="NCBI Taxonomy" id="301880"/>
    <lineage>
        <taxon>Eukaryota</taxon>
        <taxon>Viridiplantae</taxon>
        <taxon>Streptophyta</taxon>
        <taxon>Embryophyta</taxon>
        <taxon>Tracheophyta</taxon>
        <taxon>Spermatophyta</taxon>
        <taxon>Magnoliopsida</taxon>
        <taxon>eudicotyledons</taxon>
        <taxon>Gunneridae</taxon>
        <taxon>Pentapetalae</taxon>
        <taxon>asterids</taxon>
        <taxon>campanulids</taxon>
        <taxon>Asterales</taxon>
        <taxon>Asteraceae</taxon>
        <taxon>Asteroideae</taxon>
        <taxon>Anthemideae</taxon>
        <taxon>Anthemidinae</taxon>
        <taxon>Tanacetum</taxon>
    </lineage>
</organism>
<reference evidence="3" key="2">
    <citation type="submission" date="2022-01" db="EMBL/GenBank/DDBJ databases">
        <authorList>
            <person name="Yamashiro T."/>
            <person name="Shiraishi A."/>
            <person name="Satake H."/>
            <person name="Nakayama K."/>
        </authorList>
    </citation>
    <scope>NUCLEOTIDE SEQUENCE</scope>
</reference>
<keyword evidence="1" id="KW-0175">Coiled coil</keyword>
<accession>A0ABQ5A9M3</accession>
<gene>
    <name evidence="3" type="ORF">Tco_0820504</name>
</gene>
<keyword evidence="4" id="KW-1185">Reference proteome</keyword>
<proteinExistence type="predicted"/>
<evidence type="ECO:0000256" key="1">
    <source>
        <dbReference type="SAM" id="Coils"/>
    </source>
</evidence>
<evidence type="ECO:0000313" key="4">
    <source>
        <dbReference type="Proteomes" id="UP001151760"/>
    </source>
</evidence>
<evidence type="ECO:0000313" key="3">
    <source>
        <dbReference type="EMBL" id="GJS99334.1"/>
    </source>
</evidence>
<protein>
    <submittedName>
        <fullName evidence="3">Uncharacterized protein</fullName>
    </submittedName>
</protein>
<dbReference type="Proteomes" id="UP001151760">
    <property type="component" value="Unassembled WGS sequence"/>
</dbReference>
<feature type="coiled-coil region" evidence="1">
    <location>
        <begin position="132"/>
        <end position="166"/>
    </location>
</feature>
<comment type="caution">
    <text evidence="3">The sequence shown here is derived from an EMBL/GenBank/DDBJ whole genome shotgun (WGS) entry which is preliminary data.</text>
</comment>
<feature type="compositionally biased region" description="Polar residues" evidence="2">
    <location>
        <begin position="102"/>
        <end position="112"/>
    </location>
</feature>
<feature type="compositionally biased region" description="Acidic residues" evidence="2">
    <location>
        <begin position="115"/>
        <end position="124"/>
    </location>
</feature>
<dbReference type="EMBL" id="BQNB010012110">
    <property type="protein sequence ID" value="GJS99334.1"/>
    <property type="molecule type" value="Genomic_DNA"/>
</dbReference>
<name>A0ABQ5A9M3_9ASTR</name>
<sequence>MDTTPRYGNDRNTRNLGIWLKNAENQSGLRIMHITKKRCCASRLEKGVPLSVEQGDSLDETDEELDEQELDAYYLFMAKIQEVSTAESGPTFDAKPLEKVDSNTTPDSSDVCNNDFEDDQNADNQEDERVVLANLIANLKLDTDENEKIQKQLKRANASLTHELNKCKYALAKSNDIHDRCRSALHYQEIELEKYKKYKDFQIEKEELELKLKASLG</sequence>
<evidence type="ECO:0000256" key="2">
    <source>
        <dbReference type="SAM" id="MobiDB-lite"/>
    </source>
</evidence>
<reference evidence="3" key="1">
    <citation type="journal article" date="2022" name="Int. J. Mol. Sci.">
        <title>Draft Genome of Tanacetum Coccineum: Genomic Comparison of Closely Related Tanacetum-Family Plants.</title>
        <authorList>
            <person name="Yamashiro T."/>
            <person name="Shiraishi A."/>
            <person name="Nakayama K."/>
            <person name="Satake H."/>
        </authorList>
    </citation>
    <scope>NUCLEOTIDE SEQUENCE</scope>
</reference>